<name>A0A699YYF5_HAELA</name>
<dbReference type="EMBL" id="BLLF01000138">
    <property type="protein sequence ID" value="GFH08112.1"/>
    <property type="molecule type" value="Genomic_DNA"/>
</dbReference>
<dbReference type="PANTHER" id="PTHR43649">
    <property type="entry name" value="ARABINOSE-BINDING PROTEIN-RELATED"/>
    <property type="match status" value="1"/>
</dbReference>
<gene>
    <name evidence="1" type="ORF">HaLaN_03024</name>
</gene>
<proteinExistence type="predicted"/>
<comment type="caution">
    <text evidence="1">The sequence shown here is derived from an EMBL/GenBank/DDBJ whole genome shotgun (WGS) entry which is preliminary data.</text>
</comment>
<sequence>MSIKLQPRQSEVILLGMPHAAGLTIGENSRLALDGFDPYEWPLVAQAVENESVDPRRPAGPLAPRAYLLLLYRADWLANGSAAAPPVPDTWPQLLDLAQALQGQDLSGSGVPVGGLCLDLQPRCGKAAALLTAILASLNQFQPAAGGAGTQVAGYTQGLFFDPVTYRPLAGGPAGSYALQLLAGLAAVSNTSSPIQSQQGQAGCGRLNPLFMQGSQA</sequence>
<evidence type="ECO:0000313" key="1">
    <source>
        <dbReference type="EMBL" id="GFH08112.1"/>
    </source>
</evidence>
<evidence type="ECO:0000313" key="2">
    <source>
        <dbReference type="Proteomes" id="UP000485058"/>
    </source>
</evidence>
<dbReference type="PANTHER" id="PTHR43649:SF12">
    <property type="entry name" value="DIACETYLCHITOBIOSE BINDING PROTEIN DASA"/>
    <property type="match status" value="1"/>
</dbReference>
<accession>A0A699YYF5</accession>
<dbReference type="InterPro" id="IPR050490">
    <property type="entry name" value="Bact_solute-bd_prot1"/>
</dbReference>
<protein>
    <submittedName>
        <fullName evidence="1">Guanylate cyclase domain-containing protein</fullName>
    </submittedName>
</protein>
<dbReference type="AlphaFoldDB" id="A0A699YYF5"/>
<keyword evidence="2" id="KW-1185">Reference proteome</keyword>
<dbReference type="Proteomes" id="UP000485058">
    <property type="component" value="Unassembled WGS sequence"/>
</dbReference>
<dbReference type="Gene3D" id="3.40.190.10">
    <property type="entry name" value="Periplasmic binding protein-like II"/>
    <property type="match status" value="1"/>
</dbReference>
<reference evidence="1 2" key="1">
    <citation type="submission" date="2020-02" db="EMBL/GenBank/DDBJ databases">
        <title>Draft genome sequence of Haematococcus lacustris strain NIES-144.</title>
        <authorList>
            <person name="Morimoto D."/>
            <person name="Nakagawa S."/>
            <person name="Yoshida T."/>
            <person name="Sawayama S."/>
        </authorList>
    </citation>
    <scope>NUCLEOTIDE SEQUENCE [LARGE SCALE GENOMIC DNA]</scope>
    <source>
        <strain evidence="1 2">NIES-144</strain>
    </source>
</reference>
<organism evidence="1 2">
    <name type="scientific">Haematococcus lacustris</name>
    <name type="common">Green alga</name>
    <name type="synonym">Haematococcus pluvialis</name>
    <dbReference type="NCBI Taxonomy" id="44745"/>
    <lineage>
        <taxon>Eukaryota</taxon>
        <taxon>Viridiplantae</taxon>
        <taxon>Chlorophyta</taxon>
        <taxon>core chlorophytes</taxon>
        <taxon>Chlorophyceae</taxon>
        <taxon>CS clade</taxon>
        <taxon>Chlamydomonadales</taxon>
        <taxon>Haematococcaceae</taxon>
        <taxon>Haematococcus</taxon>
    </lineage>
</organism>